<dbReference type="PANTHER" id="PTHR43777:SF1">
    <property type="entry name" value="MOLYBDENUM COFACTOR CYTIDYLYLTRANSFERASE"/>
    <property type="match status" value="1"/>
</dbReference>
<dbReference type="Pfam" id="PF12804">
    <property type="entry name" value="NTP_transf_3"/>
    <property type="match status" value="1"/>
</dbReference>
<evidence type="ECO:0000313" key="2">
    <source>
        <dbReference type="EMBL" id="SHM91022.1"/>
    </source>
</evidence>
<name>A0A1M7MJL0_9BACT</name>
<keyword evidence="2" id="KW-0548">Nucleotidyltransferase</keyword>
<dbReference type="Proteomes" id="UP000184420">
    <property type="component" value="Unassembled WGS sequence"/>
</dbReference>
<evidence type="ECO:0000313" key="3">
    <source>
        <dbReference type="Proteomes" id="UP000184420"/>
    </source>
</evidence>
<dbReference type="Gene3D" id="3.90.550.10">
    <property type="entry name" value="Spore Coat Polysaccharide Biosynthesis Protein SpsA, Chain A"/>
    <property type="match status" value="1"/>
</dbReference>
<dbReference type="EMBL" id="FRBL01000013">
    <property type="protein sequence ID" value="SHM91022.1"/>
    <property type="molecule type" value="Genomic_DNA"/>
</dbReference>
<dbReference type="InterPro" id="IPR029044">
    <property type="entry name" value="Nucleotide-diphossugar_trans"/>
</dbReference>
<dbReference type="GO" id="GO:0016779">
    <property type="term" value="F:nucleotidyltransferase activity"/>
    <property type="evidence" value="ECO:0007669"/>
    <property type="project" value="UniProtKB-KW"/>
</dbReference>
<protein>
    <submittedName>
        <fullName evidence="2">Molybdenum cofactor cytidylyltransferase</fullName>
    </submittedName>
</protein>
<dbReference type="AlphaFoldDB" id="A0A1M7MJL0"/>
<keyword evidence="3" id="KW-1185">Reference proteome</keyword>
<dbReference type="OrthoDB" id="9779263at2"/>
<reference evidence="2 3" key="1">
    <citation type="submission" date="2016-11" db="EMBL/GenBank/DDBJ databases">
        <authorList>
            <person name="Jaros S."/>
            <person name="Januszkiewicz K."/>
            <person name="Wedrychowicz H."/>
        </authorList>
    </citation>
    <scope>NUCLEOTIDE SEQUENCE [LARGE SCALE GENOMIC DNA]</scope>
    <source>
        <strain evidence="2 3">DSM 27406</strain>
    </source>
</reference>
<dbReference type="SUPFAM" id="SSF53448">
    <property type="entry name" value="Nucleotide-diphospho-sugar transferases"/>
    <property type="match status" value="1"/>
</dbReference>
<feature type="domain" description="MobA-like NTP transferase" evidence="1">
    <location>
        <begin position="5"/>
        <end position="164"/>
    </location>
</feature>
<dbReference type="RefSeq" id="WP_073087380.1">
    <property type="nucleotide sequence ID" value="NZ_FRBL01000013.1"/>
</dbReference>
<dbReference type="STRING" id="1419482.SAMN05444266_11398"/>
<accession>A0A1M7MJL0</accession>
<gene>
    <name evidence="2" type="ORF">SAMN05444266_11398</name>
</gene>
<evidence type="ECO:0000259" key="1">
    <source>
        <dbReference type="Pfam" id="PF12804"/>
    </source>
</evidence>
<proteinExistence type="predicted"/>
<keyword evidence="2" id="KW-0808">Transferase</keyword>
<organism evidence="2 3">
    <name type="scientific">Chitinophaga jiangningensis</name>
    <dbReference type="NCBI Taxonomy" id="1419482"/>
    <lineage>
        <taxon>Bacteria</taxon>
        <taxon>Pseudomonadati</taxon>
        <taxon>Bacteroidota</taxon>
        <taxon>Chitinophagia</taxon>
        <taxon>Chitinophagales</taxon>
        <taxon>Chitinophagaceae</taxon>
        <taxon>Chitinophaga</taxon>
    </lineage>
</organism>
<dbReference type="InterPro" id="IPR025877">
    <property type="entry name" value="MobA-like_NTP_Trfase"/>
</dbReference>
<dbReference type="CDD" id="cd04182">
    <property type="entry name" value="GT_2_like_f"/>
    <property type="match status" value="1"/>
</dbReference>
<sequence length="190" mass="20706">MTGIIILAAGASQRLGQPKQLLPFRGSTLLGKITSTAIESNIGPVLVTLGAFAEQVKPALASLHCKVTVNHHWEAGMGNTVAFGVTEFLRIYTNVSKLFLLVCDQPFIDARLLHRMQALRSPIVACRYEYNIGTPALFSEPYFAALQALQGSTGAKKLLTTHKDQVATIDFPEGIIDIDTIKDYHELLAQ</sequence>
<dbReference type="PANTHER" id="PTHR43777">
    <property type="entry name" value="MOLYBDENUM COFACTOR CYTIDYLYLTRANSFERASE"/>
    <property type="match status" value="1"/>
</dbReference>